<evidence type="ECO:0000313" key="1">
    <source>
        <dbReference type="EMBL" id="KAJ1678889.1"/>
    </source>
</evidence>
<accession>A0ACC1HWY6</accession>
<name>A0ACC1HWY6_9FUNG</name>
<evidence type="ECO:0000313" key="2">
    <source>
        <dbReference type="Proteomes" id="UP001145114"/>
    </source>
</evidence>
<proteinExistence type="predicted"/>
<reference evidence="1" key="1">
    <citation type="submission" date="2022-06" db="EMBL/GenBank/DDBJ databases">
        <title>Phylogenomic reconstructions and comparative analyses of Kickxellomycotina fungi.</title>
        <authorList>
            <person name="Reynolds N.K."/>
            <person name="Stajich J.E."/>
            <person name="Barry K."/>
            <person name="Grigoriev I.V."/>
            <person name="Crous P."/>
            <person name="Smith M.E."/>
        </authorList>
    </citation>
    <scope>NUCLEOTIDE SEQUENCE</scope>
    <source>
        <strain evidence="1">RSA 2271</strain>
    </source>
</reference>
<organism evidence="1 2">
    <name type="scientific">Spiromyces aspiralis</name>
    <dbReference type="NCBI Taxonomy" id="68401"/>
    <lineage>
        <taxon>Eukaryota</taxon>
        <taxon>Fungi</taxon>
        <taxon>Fungi incertae sedis</taxon>
        <taxon>Zoopagomycota</taxon>
        <taxon>Kickxellomycotina</taxon>
        <taxon>Kickxellomycetes</taxon>
        <taxon>Kickxellales</taxon>
        <taxon>Kickxellaceae</taxon>
        <taxon>Spiromyces</taxon>
    </lineage>
</organism>
<dbReference type="EMBL" id="JAMZIH010000775">
    <property type="protein sequence ID" value="KAJ1678889.1"/>
    <property type="molecule type" value="Genomic_DNA"/>
</dbReference>
<keyword evidence="1" id="KW-0223">Dioxygenase</keyword>
<keyword evidence="2" id="KW-1185">Reference proteome</keyword>
<comment type="caution">
    <text evidence="1">The sequence shown here is derived from an EMBL/GenBank/DDBJ whole genome shotgun (WGS) entry which is preliminary data.</text>
</comment>
<keyword evidence="1" id="KW-0560">Oxidoreductase</keyword>
<protein>
    <submittedName>
        <fullName evidence="1">1,2-dihydroxy-3-keto-5-methylthiopentene dioxygenase</fullName>
    </submittedName>
</protein>
<dbReference type="Proteomes" id="UP001145114">
    <property type="component" value="Unassembled WGS sequence"/>
</dbReference>
<sequence length="485" mass="52684">MSIRKSETEQTGGKATSNGDTEYAQTVRSRTMTRRGTMPNPLDNPISWPRTSGRMHTLMAVKSARSPNLAARMISSNGKGQQPKSLMGFRPHESQRGSFVDETKRHSLPIGVFKGVVGGGFGLRRDMKIVGHLDAVRSVDLRFDPYGRTELLTGSDDGLVALWNLDNISSILDSNPDTDMALLPRRNLRGHMGPVTSVVFETGHPWAYSAGMDIGIRVWSLAQPEADNSGPLPPHHVFMGHSDVAWDLALSQDTEWLASASSDGTCAIWDVARFKARPVSRLGYQQGALEFASQPIPTSVCFAPNESDKAAIAYDVGVAQLFDIERKVAMVTWVPKRSEGRQPGLFSKLNRIVGTKGGRSVMFAGGEDGQVYLVDRRASEIVYSWHSHQQPITAMDVHSTGQYLVTGSTDSYIRWWDLRTARSYKEDTVNVTKGGESVCSVRFGVSSSFLSMTTGGGGPDQPAATESLPAGVAVGCADGTARIYK</sequence>
<gene>
    <name evidence="1" type="primary">ADI1_1</name>
    <name evidence="1" type="ORF">EV182_003148</name>
</gene>